<dbReference type="EMBL" id="BPVZ01000126">
    <property type="protein sequence ID" value="GKV38168.1"/>
    <property type="molecule type" value="Genomic_DNA"/>
</dbReference>
<evidence type="ECO:0000256" key="2">
    <source>
        <dbReference type="PIRSR" id="PIRSR602401-1"/>
    </source>
</evidence>
<comment type="caution">
    <text evidence="4">The sequence shown here is derived from an EMBL/GenBank/DDBJ whole genome shotgun (WGS) entry which is preliminary data.</text>
</comment>
<dbReference type="InterPro" id="IPR036396">
    <property type="entry name" value="Cyt_P450_sf"/>
</dbReference>
<dbReference type="PROSITE" id="PS00086">
    <property type="entry name" value="CYTOCHROME_P450"/>
    <property type="match status" value="1"/>
</dbReference>
<keyword evidence="2 3" id="KW-0479">Metal-binding</keyword>
<dbReference type="PANTHER" id="PTHR47950:SF48">
    <property type="entry name" value="CYTOCHROME P450 FAMILY PROTEIN, EXPRESSED"/>
    <property type="match status" value="1"/>
</dbReference>
<keyword evidence="5" id="KW-1185">Reference proteome</keyword>
<protein>
    <recommendedName>
        <fullName evidence="6">Cytochrome P450</fullName>
    </recommendedName>
</protein>
<dbReference type="Proteomes" id="UP001054252">
    <property type="component" value="Unassembled WGS sequence"/>
</dbReference>
<dbReference type="GO" id="GO:0004497">
    <property type="term" value="F:monooxygenase activity"/>
    <property type="evidence" value="ECO:0007669"/>
    <property type="project" value="UniProtKB-KW"/>
</dbReference>
<dbReference type="GO" id="GO:0016705">
    <property type="term" value="F:oxidoreductase activity, acting on paired donors, with incorporation or reduction of molecular oxygen"/>
    <property type="evidence" value="ECO:0007669"/>
    <property type="project" value="InterPro"/>
</dbReference>
<dbReference type="GO" id="GO:0020037">
    <property type="term" value="F:heme binding"/>
    <property type="evidence" value="ECO:0007669"/>
    <property type="project" value="InterPro"/>
</dbReference>
<feature type="binding site" description="axial binding residue" evidence="2">
    <location>
        <position position="259"/>
    </location>
    <ligand>
        <name>heme</name>
        <dbReference type="ChEBI" id="CHEBI:30413"/>
    </ligand>
    <ligandPart>
        <name>Fe</name>
        <dbReference type="ChEBI" id="CHEBI:18248"/>
    </ligandPart>
</feature>
<name>A0AAV5LL64_9ROSI</name>
<dbReference type="GO" id="GO:0005506">
    <property type="term" value="F:iron ion binding"/>
    <property type="evidence" value="ECO:0007669"/>
    <property type="project" value="InterPro"/>
</dbReference>
<evidence type="ECO:0000256" key="1">
    <source>
        <dbReference type="ARBA" id="ARBA00010617"/>
    </source>
</evidence>
<keyword evidence="2 3" id="KW-0349">Heme</keyword>
<dbReference type="Gene3D" id="1.10.630.10">
    <property type="entry name" value="Cytochrome P450"/>
    <property type="match status" value="1"/>
</dbReference>
<dbReference type="InterPro" id="IPR002401">
    <property type="entry name" value="Cyt_P450_E_grp-I"/>
</dbReference>
<dbReference type="SUPFAM" id="SSF48264">
    <property type="entry name" value="Cytochrome P450"/>
    <property type="match status" value="1"/>
</dbReference>
<dbReference type="InterPro" id="IPR001128">
    <property type="entry name" value="Cyt_P450"/>
</dbReference>
<evidence type="ECO:0000256" key="3">
    <source>
        <dbReference type="RuleBase" id="RU000461"/>
    </source>
</evidence>
<reference evidence="4 5" key="1">
    <citation type="journal article" date="2021" name="Commun. Biol.">
        <title>The genome of Shorea leprosula (Dipterocarpaceae) highlights the ecological relevance of drought in aseasonal tropical rainforests.</title>
        <authorList>
            <person name="Ng K.K.S."/>
            <person name="Kobayashi M.J."/>
            <person name="Fawcett J.A."/>
            <person name="Hatakeyama M."/>
            <person name="Paape T."/>
            <person name="Ng C.H."/>
            <person name="Ang C.C."/>
            <person name="Tnah L.H."/>
            <person name="Lee C.T."/>
            <person name="Nishiyama T."/>
            <person name="Sese J."/>
            <person name="O'Brien M.J."/>
            <person name="Copetti D."/>
            <person name="Mohd Noor M.I."/>
            <person name="Ong R.C."/>
            <person name="Putra M."/>
            <person name="Sireger I.Z."/>
            <person name="Indrioko S."/>
            <person name="Kosugi Y."/>
            <person name="Izuno A."/>
            <person name="Isagi Y."/>
            <person name="Lee S.L."/>
            <person name="Shimizu K.K."/>
        </authorList>
    </citation>
    <scope>NUCLEOTIDE SEQUENCE [LARGE SCALE GENOMIC DNA]</scope>
    <source>
        <strain evidence="4">214</strain>
    </source>
</reference>
<keyword evidence="3" id="KW-0503">Monooxygenase</keyword>
<accession>A0AAV5LL64</accession>
<dbReference type="AlphaFoldDB" id="A0AAV5LL64"/>
<sequence length="318" mass="35975">MTLSSLTKSPLMPSELTSTMKWVCLGYPFLRCGETFAKYAIYISWPVRNWMPMSIYGAGKLNNSLPWFKKVAISGKQKIDPQGIRRRMTILSAKLLKVFDQMYDVRVQQRKGKGFVTTSDVLDTHNIIEDKTVELNRRETIHFFFCQSRVRRNDREGKAGTGIRHCSLAVLGSCHQRNPRMHPPVPLLLPRRAGADAEIRGFTLPEGAQVLVNAWAIGRDPSIWEMPHCFIPERFLGSEIDVKGRDFELIPFGGGRRICPGLSLVLRMLHLMLGSLINCFDWKLEGGVKPETMNVEEKFGIALEKAKPLRAIAIPVPV</sequence>
<dbReference type="InterPro" id="IPR017972">
    <property type="entry name" value="Cyt_P450_CS"/>
</dbReference>
<comment type="similarity">
    <text evidence="1 3">Belongs to the cytochrome P450 family.</text>
</comment>
<evidence type="ECO:0000313" key="4">
    <source>
        <dbReference type="EMBL" id="GKV38168.1"/>
    </source>
</evidence>
<evidence type="ECO:0000313" key="5">
    <source>
        <dbReference type="Proteomes" id="UP001054252"/>
    </source>
</evidence>
<dbReference type="Pfam" id="PF00067">
    <property type="entry name" value="p450"/>
    <property type="match status" value="1"/>
</dbReference>
<dbReference type="PRINTS" id="PR00463">
    <property type="entry name" value="EP450I"/>
</dbReference>
<keyword evidence="2 3" id="KW-0408">Iron</keyword>
<evidence type="ECO:0008006" key="6">
    <source>
        <dbReference type="Google" id="ProtNLM"/>
    </source>
</evidence>
<gene>
    <name evidence="4" type="ORF">SLEP1_g46107</name>
</gene>
<organism evidence="4 5">
    <name type="scientific">Rubroshorea leprosula</name>
    <dbReference type="NCBI Taxonomy" id="152421"/>
    <lineage>
        <taxon>Eukaryota</taxon>
        <taxon>Viridiplantae</taxon>
        <taxon>Streptophyta</taxon>
        <taxon>Embryophyta</taxon>
        <taxon>Tracheophyta</taxon>
        <taxon>Spermatophyta</taxon>
        <taxon>Magnoliopsida</taxon>
        <taxon>eudicotyledons</taxon>
        <taxon>Gunneridae</taxon>
        <taxon>Pentapetalae</taxon>
        <taxon>rosids</taxon>
        <taxon>malvids</taxon>
        <taxon>Malvales</taxon>
        <taxon>Dipterocarpaceae</taxon>
        <taxon>Rubroshorea</taxon>
    </lineage>
</organism>
<dbReference type="PANTHER" id="PTHR47950">
    <property type="entry name" value="CYTOCHROME P450, FAMILY 76, SUBFAMILY C, POLYPEPTIDE 5-RELATED"/>
    <property type="match status" value="1"/>
</dbReference>
<comment type="cofactor">
    <cofactor evidence="2">
        <name>heme</name>
        <dbReference type="ChEBI" id="CHEBI:30413"/>
    </cofactor>
</comment>
<keyword evidence="3" id="KW-0560">Oxidoreductase</keyword>
<proteinExistence type="inferred from homology"/>